<gene>
    <name evidence="1" type="ORF">FGRAMPH1_01T09757</name>
</gene>
<keyword evidence="3" id="KW-1185">Reference proteome</keyword>
<evidence type="ECO:0000313" key="1">
    <source>
        <dbReference type="EMBL" id="CEF76681.1"/>
    </source>
</evidence>
<sequence>MSVFTSQNPTPTVFLNQSWFCVYCWMLCVAGCNSWVVAETRWLSWDAYHVGSFAGNEVILMRRACH</sequence>
<evidence type="ECO:0000313" key="3">
    <source>
        <dbReference type="Proteomes" id="UP000070720"/>
    </source>
</evidence>
<dbReference type="EnsemblFungi" id="CEF76681">
    <property type="protein sequence ID" value="CEF76681"/>
    <property type="gene ID" value="FGRRES_13378_M"/>
</dbReference>
<protein>
    <submittedName>
        <fullName evidence="1">Chromosome 2, complete genome</fullName>
    </submittedName>
</protein>
<dbReference type="InParanoid" id="A0A0E0RZK6"/>
<dbReference type="Proteomes" id="UP000070720">
    <property type="component" value="Chromosome 2"/>
</dbReference>
<reference evidence="2 3" key="2">
    <citation type="journal article" date="2010" name="Nature">
        <title>Comparative genomics reveals mobile pathogenicity chromosomes in Fusarium.</title>
        <authorList>
            <person name="Ma L.J."/>
            <person name="van der Does H.C."/>
            <person name="Borkovich K.A."/>
            <person name="Coleman J.J."/>
            <person name="Daboussi M.J."/>
            <person name="Di Pietro A."/>
            <person name="Dufresne M."/>
            <person name="Freitag M."/>
            <person name="Grabherr M."/>
            <person name="Henrissat B."/>
            <person name="Houterman P.M."/>
            <person name="Kang S."/>
            <person name="Shim W.B."/>
            <person name="Woloshuk C."/>
            <person name="Xie X."/>
            <person name="Xu J.R."/>
            <person name="Antoniw J."/>
            <person name="Baker S.E."/>
            <person name="Bluhm B.H."/>
            <person name="Breakspear A."/>
            <person name="Brown D.W."/>
            <person name="Butchko R.A."/>
            <person name="Chapman S."/>
            <person name="Coulson R."/>
            <person name="Coutinho P.M."/>
            <person name="Danchin E.G."/>
            <person name="Diener A."/>
            <person name="Gale L.R."/>
            <person name="Gardiner D.M."/>
            <person name="Goff S."/>
            <person name="Hammond-Kosack K.E."/>
            <person name="Hilburn K."/>
            <person name="Hua-Van A."/>
            <person name="Jonkers W."/>
            <person name="Kazan K."/>
            <person name="Kodira C.D."/>
            <person name="Koehrsen M."/>
            <person name="Kumar L."/>
            <person name="Lee Y.H."/>
            <person name="Li L."/>
            <person name="Manners J.M."/>
            <person name="Miranda-Saavedra D."/>
            <person name="Mukherjee M."/>
            <person name="Park G."/>
            <person name="Park J."/>
            <person name="Park S.Y."/>
            <person name="Proctor R.H."/>
            <person name="Regev A."/>
            <person name="Ruiz-Roldan M.C."/>
            <person name="Sain D."/>
            <person name="Sakthikumar S."/>
            <person name="Sykes S."/>
            <person name="Schwartz D.C."/>
            <person name="Turgeon B.G."/>
            <person name="Wapinski I."/>
            <person name="Yoder O."/>
            <person name="Young S."/>
            <person name="Zeng Q."/>
            <person name="Zhou S."/>
            <person name="Galagan J."/>
            <person name="Cuomo C.A."/>
            <person name="Kistler H.C."/>
            <person name="Rep M."/>
        </authorList>
    </citation>
    <scope>GENOME REANNOTATION</scope>
    <source>
        <strain evidence="3">ATCC MYA-4620 / CBS 123657 / FGSC 9075 / NRRL 31084 / PH-1</strain>
        <strain evidence="2">PH-1 / ATCC MYA-4620 / FGSC 9075 / NRRL 31084</strain>
    </source>
</reference>
<organism evidence="2">
    <name type="scientific">Gibberella zeae (strain ATCC MYA-4620 / CBS 123657 / FGSC 9075 / NRRL 31084 / PH-1)</name>
    <name type="common">Wheat head blight fungus</name>
    <name type="synonym">Fusarium graminearum</name>
    <dbReference type="NCBI Taxonomy" id="229533"/>
    <lineage>
        <taxon>Eukaryota</taxon>
        <taxon>Fungi</taxon>
        <taxon>Dikarya</taxon>
        <taxon>Ascomycota</taxon>
        <taxon>Pezizomycotina</taxon>
        <taxon>Sordariomycetes</taxon>
        <taxon>Hypocreomycetidae</taxon>
        <taxon>Hypocreales</taxon>
        <taxon>Nectriaceae</taxon>
        <taxon>Fusarium</taxon>
    </lineage>
</organism>
<reference evidence="2 3" key="1">
    <citation type="journal article" date="2007" name="Science">
        <title>The Fusarium graminearum genome reveals a link between localized polymorphism and pathogen specialization.</title>
        <authorList>
            <person name="Cuomo C.A."/>
            <person name="Gueldener U."/>
            <person name="Xu J.-R."/>
            <person name="Trail F."/>
            <person name="Turgeon B.G."/>
            <person name="Di Pietro A."/>
            <person name="Walton J.D."/>
            <person name="Ma L.-J."/>
            <person name="Baker S.E."/>
            <person name="Rep M."/>
            <person name="Adam G."/>
            <person name="Antoniw J."/>
            <person name="Baldwin T."/>
            <person name="Calvo S.E."/>
            <person name="Chang Y.-L."/>
            <person name="DeCaprio D."/>
            <person name="Gale L.R."/>
            <person name="Gnerre S."/>
            <person name="Goswami R.S."/>
            <person name="Hammond-Kosack K."/>
            <person name="Harris L.J."/>
            <person name="Hilburn K."/>
            <person name="Kennell J.C."/>
            <person name="Kroken S."/>
            <person name="Magnuson J.K."/>
            <person name="Mannhaupt G."/>
            <person name="Mauceli E.W."/>
            <person name="Mewes H.-W."/>
            <person name="Mitterbauer R."/>
            <person name="Muehlbauer G."/>
            <person name="Muensterkoetter M."/>
            <person name="Nelson D."/>
            <person name="O'Donnell K."/>
            <person name="Ouellet T."/>
            <person name="Qi W."/>
            <person name="Quesneville H."/>
            <person name="Roncero M.I.G."/>
            <person name="Seong K.-Y."/>
            <person name="Tetko I.V."/>
            <person name="Urban M."/>
            <person name="Waalwijk C."/>
            <person name="Ward T.J."/>
            <person name="Yao J."/>
            <person name="Birren B.W."/>
            <person name="Kistler H.C."/>
        </authorList>
    </citation>
    <scope>NUCLEOTIDE SEQUENCE [LARGE SCALE GENOMIC DNA]</scope>
    <source>
        <strain evidence="3">ATCC MYA-4620 / CBS 123657 / FGSC 9075 / NRRL 31084 / PH-1</strain>
        <strain evidence="2">PH-1 / ATCC MYA-4620 / FGSC 9075 / NRRL 31084</strain>
    </source>
</reference>
<proteinExistence type="predicted"/>
<dbReference type="VEuPathDB" id="FungiDB:FGRAMPH1_01G09757"/>
<dbReference type="AlphaFoldDB" id="A0A0E0RZK6"/>
<evidence type="ECO:0000313" key="2">
    <source>
        <dbReference type="EnsemblFungi" id="CEF76681"/>
    </source>
</evidence>
<accession>A0A0E0RZK6</accession>
<reference evidence="1 3" key="4">
    <citation type="journal article" date="2015" name="BMC Genomics">
        <title>The completed genome sequence of the pathogenic ascomycete fungus Fusarium graminearum.</title>
        <authorList>
            <person name="King R."/>
            <person name="Urban M."/>
            <person name="Hammond-Kosack M.C."/>
            <person name="Hassani-Pak K."/>
            <person name="Hammond-Kosack K.E."/>
        </authorList>
    </citation>
    <scope>NUCLEOTIDE SEQUENCE [LARGE SCALE GENOMIC DNA]</scope>
    <source>
        <strain evidence="3">ATCC MYA-4620 / CBS 123657 / FGSC 9075 / NRRL 31084 / PH-1</strain>
        <strain evidence="1">PH-1</strain>
    </source>
</reference>
<dbReference type="EMBL" id="HG970333">
    <property type="protein sequence ID" value="CEF76681.1"/>
    <property type="molecule type" value="Genomic_DNA"/>
</dbReference>
<reference key="3">
    <citation type="submission" date="2014-02" db="EMBL/GenBank/DDBJ databases">
        <title>A revised Fusarium graminearum genomic reference sequence using whole shotgun re-sequencing.</title>
        <authorList>
            <person name="King R."/>
            <person name="Urban M."/>
            <person name="Hassani-Pak K."/>
            <person name="Hammond-Kosack K."/>
        </authorList>
    </citation>
    <scope>NUCLEOTIDE SEQUENCE</scope>
    <source>
        <strain>PH-1</strain>
    </source>
</reference>
<name>A0A0E0RZK6_GIBZE</name>
<reference evidence="2" key="5">
    <citation type="submission" date="2017-01" db="UniProtKB">
        <authorList>
            <consortium name="EnsemblFungi"/>
        </authorList>
    </citation>
    <scope>IDENTIFICATION</scope>
    <source>
        <strain evidence="2">PH-1 / ATCC MYA-4620 / FGSC 9075 / NRRL 31084</strain>
    </source>
</reference>